<accession>A0A1G5ID87</accession>
<organism evidence="3 4">
    <name type="scientific">Desulfoluna spongiiphila</name>
    <dbReference type="NCBI Taxonomy" id="419481"/>
    <lineage>
        <taxon>Bacteria</taxon>
        <taxon>Pseudomonadati</taxon>
        <taxon>Thermodesulfobacteriota</taxon>
        <taxon>Desulfobacteria</taxon>
        <taxon>Desulfobacterales</taxon>
        <taxon>Desulfolunaceae</taxon>
        <taxon>Desulfoluna</taxon>
    </lineage>
</organism>
<gene>
    <name evidence="3" type="ORF">SAMN05216233_11913</name>
</gene>
<keyword evidence="1" id="KW-0328">Glycosyltransferase</keyword>
<dbReference type="OrthoDB" id="9808602at2"/>
<keyword evidence="4" id="KW-1185">Reference proteome</keyword>
<dbReference type="Pfam" id="PF03808">
    <property type="entry name" value="Glyco_tran_WecG"/>
    <property type="match status" value="1"/>
</dbReference>
<dbReference type="PANTHER" id="PTHR34136">
    <property type="match status" value="1"/>
</dbReference>
<dbReference type="STRING" id="419481.SAMN05216233_11913"/>
<dbReference type="PANTHER" id="PTHR34136:SF1">
    <property type="entry name" value="UDP-N-ACETYL-D-MANNOSAMINURONIC ACID TRANSFERASE"/>
    <property type="match status" value="1"/>
</dbReference>
<evidence type="ECO:0000256" key="2">
    <source>
        <dbReference type="ARBA" id="ARBA00022679"/>
    </source>
</evidence>
<dbReference type="EMBL" id="FMUX01000019">
    <property type="protein sequence ID" value="SCY73711.1"/>
    <property type="molecule type" value="Genomic_DNA"/>
</dbReference>
<sequence>MSRIDVMGCPVDSYNMNQTIIEVEKSIHNKAMCQHVVVNVSKFVEMQSDSKLKDIIASCDIINADGMPIVWASWLLGVPLPERVAGVDLFQKLIRVCSDKGYRPFFFGAQEGVVKGVVESFQEKYSDLKVAGYRNGYYSEDEEEGIASMIKESHADMLFVGFSSPMKEKFLNRWMPVMNVPFCMGVGGSFDIVAGKTKRAPVWMQKTGMEWSYRIIQEPRRMWRRYARTNPAFLWLVMKEMVGHDNKNMKQ</sequence>
<evidence type="ECO:0000313" key="3">
    <source>
        <dbReference type="EMBL" id="SCY73711.1"/>
    </source>
</evidence>
<proteinExistence type="predicted"/>
<dbReference type="Proteomes" id="UP000198870">
    <property type="component" value="Unassembled WGS sequence"/>
</dbReference>
<dbReference type="RefSeq" id="WP_092213639.1">
    <property type="nucleotide sequence ID" value="NZ_FMUX01000019.1"/>
</dbReference>
<dbReference type="CDD" id="cd06533">
    <property type="entry name" value="Glyco_transf_WecG_TagA"/>
    <property type="match status" value="1"/>
</dbReference>
<reference evidence="3 4" key="1">
    <citation type="submission" date="2016-10" db="EMBL/GenBank/DDBJ databases">
        <authorList>
            <person name="de Groot N.N."/>
        </authorList>
    </citation>
    <scope>NUCLEOTIDE SEQUENCE [LARGE SCALE GENOMIC DNA]</scope>
    <source>
        <strain evidence="3 4">AA1</strain>
    </source>
</reference>
<keyword evidence="2 3" id="KW-0808">Transferase</keyword>
<dbReference type="NCBIfam" id="TIGR00696">
    <property type="entry name" value="wecG_tagA_cpsF"/>
    <property type="match status" value="1"/>
</dbReference>
<dbReference type="AlphaFoldDB" id="A0A1G5ID87"/>
<evidence type="ECO:0000256" key="1">
    <source>
        <dbReference type="ARBA" id="ARBA00022676"/>
    </source>
</evidence>
<evidence type="ECO:0000313" key="4">
    <source>
        <dbReference type="Proteomes" id="UP000198870"/>
    </source>
</evidence>
<protein>
    <submittedName>
        <fullName evidence="3">N-acetylglucosaminyldiphosphoundecaprenol N-acetyl-beta-D-mannosaminyltransferase</fullName>
    </submittedName>
</protein>
<dbReference type="GO" id="GO:0016758">
    <property type="term" value="F:hexosyltransferase activity"/>
    <property type="evidence" value="ECO:0007669"/>
    <property type="project" value="TreeGrafter"/>
</dbReference>
<dbReference type="InterPro" id="IPR004629">
    <property type="entry name" value="WecG_TagA_CpsF"/>
</dbReference>
<name>A0A1G5ID87_9BACT</name>